<keyword evidence="3" id="KW-1185">Reference proteome</keyword>
<dbReference type="AlphaFoldDB" id="A0A9Q3C2W1"/>
<sequence>MVKIFIRIADSPTNLNSEGSHELNGEELKVVPSSIGHPISSSPSKHASRRFESHIIPRTPKIFQPILSIIPSSLPPPSPNPSTARPALVSPVRPSPIPKLRNSPMVTSKQLQPVASSRR</sequence>
<name>A0A9Q3C2W1_9BASI</name>
<feature type="compositionally biased region" description="Low complexity" evidence="1">
    <location>
        <begin position="34"/>
        <end position="44"/>
    </location>
</feature>
<feature type="region of interest" description="Disordered" evidence="1">
    <location>
        <begin position="73"/>
        <end position="119"/>
    </location>
</feature>
<organism evidence="2 3">
    <name type="scientific">Austropuccinia psidii MF-1</name>
    <dbReference type="NCBI Taxonomy" id="1389203"/>
    <lineage>
        <taxon>Eukaryota</taxon>
        <taxon>Fungi</taxon>
        <taxon>Dikarya</taxon>
        <taxon>Basidiomycota</taxon>
        <taxon>Pucciniomycotina</taxon>
        <taxon>Pucciniomycetes</taxon>
        <taxon>Pucciniales</taxon>
        <taxon>Sphaerophragmiaceae</taxon>
        <taxon>Austropuccinia</taxon>
    </lineage>
</organism>
<evidence type="ECO:0000313" key="2">
    <source>
        <dbReference type="EMBL" id="MBW0476209.1"/>
    </source>
</evidence>
<feature type="region of interest" description="Disordered" evidence="1">
    <location>
        <begin position="34"/>
        <end position="54"/>
    </location>
</feature>
<comment type="caution">
    <text evidence="2">The sequence shown here is derived from an EMBL/GenBank/DDBJ whole genome shotgun (WGS) entry which is preliminary data.</text>
</comment>
<gene>
    <name evidence="2" type="ORF">O181_015924</name>
</gene>
<dbReference type="Proteomes" id="UP000765509">
    <property type="component" value="Unassembled WGS sequence"/>
</dbReference>
<evidence type="ECO:0000256" key="1">
    <source>
        <dbReference type="SAM" id="MobiDB-lite"/>
    </source>
</evidence>
<dbReference type="EMBL" id="AVOT02004384">
    <property type="protein sequence ID" value="MBW0476209.1"/>
    <property type="molecule type" value="Genomic_DNA"/>
</dbReference>
<protein>
    <submittedName>
        <fullName evidence="2">Uncharacterized protein</fullName>
    </submittedName>
</protein>
<accession>A0A9Q3C2W1</accession>
<proteinExistence type="predicted"/>
<reference evidence="2" key="1">
    <citation type="submission" date="2021-03" db="EMBL/GenBank/DDBJ databases">
        <title>Draft genome sequence of rust myrtle Austropuccinia psidii MF-1, a brazilian biotype.</title>
        <authorList>
            <person name="Quecine M.C."/>
            <person name="Pachon D.M.R."/>
            <person name="Bonatelli M.L."/>
            <person name="Correr F.H."/>
            <person name="Franceschini L.M."/>
            <person name="Leite T.F."/>
            <person name="Margarido G.R.A."/>
            <person name="Almeida C.A."/>
            <person name="Ferrarezi J.A."/>
            <person name="Labate C.A."/>
        </authorList>
    </citation>
    <scope>NUCLEOTIDE SEQUENCE</scope>
    <source>
        <strain evidence="2">MF-1</strain>
    </source>
</reference>
<evidence type="ECO:0000313" key="3">
    <source>
        <dbReference type="Proteomes" id="UP000765509"/>
    </source>
</evidence>
<feature type="compositionally biased region" description="Polar residues" evidence="1">
    <location>
        <begin position="104"/>
        <end position="119"/>
    </location>
</feature>